<keyword evidence="2" id="KW-1185">Reference proteome</keyword>
<protein>
    <submittedName>
        <fullName evidence="1">Uncharacterized protein</fullName>
    </submittedName>
</protein>
<proteinExistence type="predicted"/>
<evidence type="ECO:0000313" key="2">
    <source>
        <dbReference type="Proteomes" id="UP001732700"/>
    </source>
</evidence>
<sequence>MSLLRRLHLCLSSLSSIHSPRTLARMNVGGGAPVSSPSPLAGRPANSRASSALAAVSVALILLYMFWRFVWQCKKHAATNDGLGAASSTAPRLSSSSSCPSRAAACDASVDVERGEDGRRTQFPMFVHVATPGAAGADEKTECAVCLVEFAHGEAGRLVPGCGHGFHAACIETWFRVRSTCPLCRAAVVEDRSHGHGHGPTPTPRLERG</sequence>
<name>A0ACD5XPY7_AVESA</name>
<dbReference type="EnsemblPlants" id="AVESA.00010b.r2.5AG0807510.1">
    <property type="protein sequence ID" value="AVESA.00010b.r2.5AG0807510.1.CDS.1"/>
    <property type="gene ID" value="AVESA.00010b.r2.5AG0807510"/>
</dbReference>
<reference evidence="1" key="2">
    <citation type="submission" date="2025-09" db="UniProtKB">
        <authorList>
            <consortium name="EnsemblPlants"/>
        </authorList>
    </citation>
    <scope>IDENTIFICATION</scope>
</reference>
<organism evidence="1 2">
    <name type="scientific">Avena sativa</name>
    <name type="common">Oat</name>
    <dbReference type="NCBI Taxonomy" id="4498"/>
    <lineage>
        <taxon>Eukaryota</taxon>
        <taxon>Viridiplantae</taxon>
        <taxon>Streptophyta</taxon>
        <taxon>Embryophyta</taxon>
        <taxon>Tracheophyta</taxon>
        <taxon>Spermatophyta</taxon>
        <taxon>Magnoliopsida</taxon>
        <taxon>Liliopsida</taxon>
        <taxon>Poales</taxon>
        <taxon>Poaceae</taxon>
        <taxon>BOP clade</taxon>
        <taxon>Pooideae</taxon>
        <taxon>Poodae</taxon>
        <taxon>Poeae</taxon>
        <taxon>Poeae Chloroplast Group 1 (Aveneae type)</taxon>
        <taxon>Aveninae</taxon>
        <taxon>Avena</taxon>
    </lineage>
</organism>
<evidence type="ECO:0000313" key="1">
    <source>
        <dbReference type="EnsemblPlants" id="AVESA.00010b.r2.5AG0807510.1.CDS.1"/>
    </source>
</evidence>
<dbReference type="Proteomes" id="UP001732700">
    <property type="component" value="Chromosome 5A"/>
</dbReference>
<reference evidence="1" key="1">
    <citation type="submission" date="2021-05" db="EMBL/GenBank/DDBJ databases">
        <authorList>
            <person name="Scholz U."/>
            <person name="Mascher M."/>
            <person name="Fiebig A."/>
        </authorList>
    </citation>
    <scope>NUCLEOTIDE SEQUENCE [LARGE SCALE GENOMIC DNA]</scope>
</reference>
<accession>A0ACD5XPY7</accession>